<sequence length="294" mass="31754">MRAVWKGTIGFGSYAIPVKAYGATEERGVTLHQVHEPDGGRIRVRRVCEVDGAEVPAAELVKGVPVPGGDVVVLTEAELAGLPLPTARSIDVLGFARLDAIDPVHFAKSYYLEPEPAGTKPYVLFGEALQRSGRVAVVKVALRQRETLGALRVRDQVILLETMLWPDEIRTPDFPFLHEDVELGEGELQRAVNLIEELTGDFDPGRYADRYRAALEALIRAKIDGADVVQPTAAEQAEGVTRLLAALQQNVAESAREPQAAVGRAKVAAEKAAKAKGRAKKASAKVRSRAKSAR</sequence>
<comment type="subunit">
    <text evidence="3">Homodimer. Interacts with LigD.</text>
</comment>
<organism evidence="6 7">
    <name type="scientific">Amycolatopsis samaneae</name>
    <dbReference type="NCBI Taxonomy" id="664691"/>
    <lineage>
        <taxon>Bacteria</taxon>
        <taxon>Bacillati</taxon>
        <taxon>Actinomycetota</taxon>
        <taxon>Actinomycetes</taxon>
        <taxon>Pseudonocardiales</taxon>
        <taxon>Pseudonocardiaceae</taxon>
        <taxon>Amycolatopsis</taxon>
    </lineage>
</organism>
<evidence type="ECO:0000256" key="1">
    <source>
        <dbReference type="ARBA" id="ARBA00023125"/>
    </source>
</evidence>
<dbReference type="InterPro" id="IPR016194">
    <property type="entry name" value="SPOC-like_C_dom_sf"/>
</dbReference>
<protein>
    <recommendedName>
        <fullName evidence="3">Non-homologous end joining protein Ku</fullName>
    </recommendedName>
</protein>
<keyword evidence="7" id="KW-1185">Reference proteome</keyword>
<evidence type="ECO:0000313" key="7">
    <source>
        <dbReference type="Proteomes" id="UP001597419"/>
    </source>
</evidence>
<dbReference type="InterPro" id="IPR009187">
    <property type="entry name" value="Prok_Ku"/>
</dbReference>
<dbReference type="RefSeq" id="WP_345389403.1">
    <property type="nucleotide sequence ID" value="NZ_BAABHG010000003.1"/>
</dbReference>
<keyword evidence="3" id="KW-0227">DNA damage</keyword>
<dbReference type="InterPro" id="IPR006164">
    <property type="entry name" value="DNA_bd_Ku70/Ku80"/>
</dbReference>
<gene>
    <name evidence="3" type="primary">ku</name>
    <name evidence="6" type="ORF">ACFSYJ_04160</name>
</gene>
<dbReference type="PIRSF" id="PIRSF006493">
    <property type="entry name" value="Prok_Ku"/>
    <property type="match status" value="1"/>
</dbReference>
<dbReference type="NCBIfam" id="TIGR02772">
    <property type="entry name" value="Ku_bact"/>
    <property type="match status" value="1"/>
</dbReference>
<comment type="caution">
    <text evidence="6">The sequence shown here is derived from an EMBL/GenBank/DDBJ whole genome shotgun (WGS) entry which is preliminary data.</text>
</comment>
<name>A0ABW5G8E3_9PSEU</name>
<feature type="compositionally biased region" description="Basic residues" evidence="4">
    <location>
        <begin position="274"/>
        <end position="294"/>
    </location>
</feature>
<evidence type="ECO:0000313" key="6">
    <source>
        <dbReference type="EMBL" id="MFD2457777.1"/>
    </source>
</evidence>
<keyword evidence="3" id="KW-0234">DNA repair</keyword>
<dbReference type="PANTHER" id="PTHR41251:SF1">
    <property type="entry name" value="NON-HOMOLOGOUS END JOINING PROTEIN KU"/>
    <property type="match status" value="1"/>
</dbReference>
<comment type="similarity">
    <text evidence="3">Belongs to the prokaryotic Ku family.</text>
</comment>
<evidence type="ECO:0000259" key="5">
    <source>
        <dbReference type="SMART" id="SM00559"/>
    </source>
</evidence>
<proteinExistence type="inferred from homology"/>
<dbReference type="SMART" id="SM00559">
    <property type="entry name" value="Ku78"/>
    <property type="match status" value="1"/>
</dbReference>
<dbReference type="EMBL" id="JBHUKU010000002">
    <property type="protein sequence ID" value="MFD2457777.1"/>
    <property type="molecule type" value="Genomic_DNA"/>
</dbReference>
<dbReference type="Gene3D" id="2.40.290.10">
    <property type="match status" value="1"/>
</dbReference>
<accession>A0ABW5G8E3</accession>
<dbReference type="PANTHER" id="PTHR41251">
    <property type="entry name" value="NON-HOMOLOGOUS END JOINING PROTEIN KU"/>
    <property type="match status" value="1"/>
</dbReference>
<feature type="region of interest" description="Disordered" evidence="4">
    <location>
        <begin position="265"/>
        <end position="294"/>
    </location>
</feature>
<comment type="function">
    <text evidence="3">With LigD forms a non-homologous end joining (NHEJ) DNA repair enzyme, which repairs dsDNA breaks with reduced fidelity. Binds linear dsDNA with 5'- and 3'- overhangs but not closed circular dsDNA nor ssDNA. Recruits and stimulates the ligase activity of LigD.</text>
</comment>
<evidence type="ECO:0000256" key="4">
    <source>
        <dbReference type="SAM" id="MobiDB-lite"/>
    </source>
</evidence>
<evidence type="ECO:0000256" key="2">
    <source>
        <dbReference type="ARBA" id="ARBA00023172"/>
    </source>
</evidence>
<keyword evidence="2 3" id="KW-0233">DNA recombination</keyword>
<dbReference type="Pfam" id="PF02735">
    <property type="entry name" value="Ku"/>
    <property type="match status" value="1"/>
</dbReference>
<keyword evidence="1 3" id="KW-0238">DNA-binding</keyword>
<dbReference type="HAMAP" id="MF_01875">
    <property type="entry name" value="Prokaryotic_Ku"/>
    <property type="match status" value="1"/>
</dbReference>
<dbReference type="SUPFAM" id="SSF100939">
    <property type="entry name" value="SPOC domain-like"/>
    <property type="match status" value="1"/>
</dbReference>
<evidence type="ECO:0000256" key="3">
    <source>
        <dbReference type="HAMAP-Rule" id="MF_01875"/>
    </source>
</evidence>
<dbReference type="Proteomes" id="UP001597419">
    <property type="component" value="Unassembled WGS sequence"/>
</dbReference>
<feature type="domain" description="Ku" evidence="5">
    <location>
        <begin position="52"/>
        <end position="180"/>
    </location>
</feature>
<reference evidence="7" key="1">
    <citation type="journal article" date="2019" name="Int. J. Syst. Evol. Microbiol.">
        <title>The Global Catalogue of Microorganisms (GCM) 10K type strain sequencing project: providing services to taxonomists for standard genome sequencing and annotation.</title>
        <authorList>
            <consortium name="The Broad Institute Genomics Platform"/>
            <consortium name="The Broad Institute Genome Sequencing Center for Infectious Disease"/>
            <person name="Wu L."/>
            <person name="Ma J."/>
        </authorList>
    </citation>
    <scope>NUCLEOTIDE SEQUENCE [LARGE SCALE GENOMIC DNA]</scope>
    <source>
        <strain evidence="7">CGMCC 4.7643</strain>
    </source>
</reference>